<proteinExistence type="predicted"/>
<dbReference type="EMBL" id="CALSBS010000003">
    <property type="protein sequence ID" value="CAH6636387.1"/>
    <property type="molecule type" value="Genomic_DNA"/>
</dbReference>
<dbReference type="GO" id="GO:0016853">
    <property type="term" value="F:isomerase activity"/>
    <property type="evidence" value="ECO:0007669"/>
    <property type="project" value="UniProtKB-KW"/>
</dbReference>
<organism evidence="1 2">
    <name type="scientific">Pseudocitrobacter vendiensis</name>
    <dbReference type="NCBI Taxonomy" id="2488306"/>
    <lineage>
        <taxon>Bacteria</taxon>
        <taxon>Pseudomonadati</taxon>
        <taxon>Pseudomonadota</taxon>
        <taxon>Gammaproteobacteria</taxon>
        <taxon>Enterobacterales</taxon>
        <taxon>Enterobacteriaceae</taxon>
        <taxon>Pseudocitrobacter</taxon>
    </lineage>
</organism>
<evidence type="ECO:0000313" key="1">
    <source>
        <dbReference type="EMBL" id="CAH6636387.1"/>
    </source>
</evidence>
<gene>
    <name evidence="1" type="ORF">FBBNIHIM_06095</name>
</gene>
<dbReference type="Proteomes" id="UP001152651">
    <property type="component" value="Unassembled WGS sequence"/>
</dbReference>
<evidence type="ECO:0000313" key="2">
    <source>
        <dbReference type="Proteomes" id="UP001152651"/>
    </source>
</evidence>
<protein>
    <submittedName>
        <fullName evidence="1">Sugar phosphate isomerase/epimerase</fullName>
    </submittedName>
</protein>
<reference evidence="1" key="1">
    <citation type="submission" date="2022-05" db="EMBL/GenBank/DDBJ databases">
        <authorList>
            <person name="Blom J."/>
        </authorList>
    </citation>
    <scope>NUCLEOTIDE SEQUENCE</scope>
    <source>
        <strain evidence="1">Type strain: CPO20170097</strain>
    </source>
</reference>
<comment type="caution">
    <text evidence="1">The sequence shown here is derived from an EMBL/GenBank/DDBJ whole genome shotgun (WGS) entry which is preliminary data.</text>
</comment>
<keyword evidence="2" id="KW-1185">Reference proteome</keyword>
<dbReference type="Gene3D" id="3.20.20.150">
    <property type="entry name" value="Divalent-metal-dependent TIM barrel enzymes"/>
    <property type="match status" value="1"/>
</dbReference>
<sequence>MKRQIIVVTAAYGHDQVRAAGGQAAMLPIIAKAGADGVEIRREMFNDAELNALPELARAIETQKLLACYSAPEPLFLADGTLNPHLPALLEEARTLNALWLKVSLGHFERKAPLETLRTWLEVSGMALVVENDQTECGQLPPMQRFKAACRVLNLPVRLTFDMGNWLWVGNCPQEAAQQLAPAVCYIHVKAATPHHDSFRAVPPDPINTDWLDVLRALPADAPRGIEFPLEGNDLTAVTRRYVELLRED</sequence>
<dbReference type="SUPFAM" id="SSF51658">
    <property type="entry name" value="Xylose isomerase-like"/>
    <property type="match status" value="1"/>
</dbReference>
<dbReference type="InterPro" id="IPR036237">
    <property type="entry name" value="Xyl_isomerase-like_sf"/>
</dbReference>
<accession>A0ABM9F6J8</accession>
<keyword evidence="1" id="KW-0413">Isomerase</keyword>
<dbReference type="RefSeq" id="WP_149463630.1">
    <property type="nucleotide sequence ID" value="NZ_CALSBS010000003.1"/>
</dbReference>
<name>A0ABM9F6J8_9ENTR</name>